<evidence type="ECO:0000256" key="1">
    <source>
        <dbReference type="SAM" id="Phobius"/>
    </source>
</evidence>
<keyword evidence="3" id="KW-1185">Reference proteome</keyword>
<keyword evidence="1" id="KW-1133">Transmembrane helix</keyword>
<keyword evidence="1" id="KW-0812">Transmembrane</keyword>
<reference evidence="2" key="2">
    <citation type="submission" date="2020-09" db="EMBL/GenBank/DDBJ databases">
        <authorList>
            <person name="Sun Q."/>
            <person name="Kim S."/>
        </authorList>
    </citation>
    <scope>NUCLEOTIDE SEQUENCE</scope>
    <source>
        <strain evidence="2">KCTC 32513</strain>
    </source>
</reference>
<feature type="transmembrane region" description="Helical" evidence="1">
    <location>
        <begin position="66"/>
        <end position="86"/>
    </location>
</feature>
<proteinExistence type="predicted"/>
<protein>
    <submittedName>
        <fullName evidence="2">Uncharacterized protein</fullName>
    </submittedName>
</protein>
<accession>A0A8J3G3P6</accession>
<dbReference type="AlphaFoldDB" id="A0A8J3G3P6"/>
<dbReference type="RefSeq" id="WP_189499588.1">
    <property type="nucleotide sequence ID" value="NZ_BMZH01000020.1"/>
</dbReference>
<organism evidence="2 3">
    <name type="scientific">Algimonas arctica</name>
    <dbReference type="NCBI Taxonomy" id="1479486"/>
    <lineage>
        <taxon>Bacteria</taxon>
        <taxon>Pseudomonadati</taxon>
        <taxon>Pseudomonadota</taxon>
        <taxon>Alphaproteobacteria</taxon>
        <taxon>Maricaulales</taxon>
        <taxon>Robiginitomaculaceae</taxon>
        <taxon>Algimonas</taxon>
    </lineage>
</organism>
<reference evidence="2" key="1">
    <citation type="journal article" date="2014" name="Int. J. Syst. Evol. Microbiol.">
        <title>Complete genome sequence of Corynebacterium casei LMG S-19264T (=DSM 44701T), isolated from a smear-ripened cheese.</title>
        <authorList>
            <consortium name="US DOE Joint Genome Institute (JGI-PGF)"/>
            <person name="Walter F."/>
            <person name="Albersmeier A."/>
            <person name="Kalinowski J."/>
            <person name="Ruckert C."/>
        </authorList>
    </citation>
    <scope>NUCLEOTIDE SEQUENCE</scope>
    <source>
        <strain evidence="2">KCTC 32513</strain>
    </source>
</reference>
<feature type="transmembrane region" description="Helical" evidence="1">
    <location>
        <begin position="153"/>
        <end position="175"/>
    </location>
</feature>
<keyword evidence="1" id="KW-0472">Membrane</keyword>
<dbReference type="EMBL" id="BMZH01000020">
    <property type="protein sequence ID" value="GHB04427.1"/>
    <property type="molecule type" value="Genomic_DNA"/>
</dbReference>
<evidence type="ECO:0000313" key="2">
    <source>
        <dbReference type="EMBL" id="GHB04427.1"/>
    </source>
</evidence>
<evidence type="ECO:0000313" key="3">
    <source>
        <dbReference type="Proteomes" id="UP000634004"/>
    </source>
</evidence>
<comment type="caution">
    <text evidence="2">The sequence shown here is derived from an EMBL/GenBank/DDBJ whole genome shotgun (WGS) entry which is preliminary data.</text>
</comment>
<sequence>MEEAWELAAVSDKIRKILVFEDNCFGDREVKLTNIAISADRERDHLDDEDAEQLIAAIARSESSTLGYAAAGFAPVLLLLNSLPYIDGLNDAWASILTLSATITLGFAGSYYAVYKAIFLSPRRIFVEAYRVKLMNAFQVNLFPMGKWQKLNYLALGCVPFGYFLIFALILRVLLT</sequence>
<feature type="transmembrane region" description="Helical" evidence="1">
    <location>
        <begin position="92"/>
        <end position="114"/>
    </location>
</feature>
<name>A0A8J3G3P6_9PROT</name>
<gene>
    <name evidence="2" type="ORF">GCM10009069_28770</name>
</gene>
<dbReference type="Proteomes" id="UP000634004">
    <property type="component" value="Unassembled WGS sequence"/>
</dbReference>